<evidence type="ECO:0000256" key="5">
    <source>
        <dbReference type="PIRSR" id="PIRSR000097-2"/>
    </source>
</evidence>
<dbReference type="Pfam" id="PF00248">
    <property type="entry name" value="Aldo_ket_red"/>
    <property type="match status" value="1"/>
</dbReference>
<dbReference type="GO" id="GO:0016616">
    <property type="term" value="F:oxidoreductase activity, acting on the CH-OH group of donors, NAD or NADP as acceptor"/>
    <property type="evidence" value="ECO:0007669"/>
    <property type="project" value="UniProtKB-ARBA"/>
</dbReference>
<feature type="active site" description="Proton donor" evidence="4">
    <location>
        <position position="47"/>
    </location>
</feature>
<evidence type="ECO:0000256" key="3">
    <source>
        <dbReference type="ARBA" id="ARBA00023277"/>
    </source>
</evidence>
<dbReference type="KEGG" id="cten:18250469"/>
<feature type="site" description="Lowers pKa of active site Tyr" evidence="6">
    <location>
        <position position="76"/>
    </location>
</feature>
<accession>G3BB51</accession>
<evidence type="ECO:0000313" key="8">
    <source>
        <dbReference type="EMBL" id="EGV62141.1"/>
    </source>
</evidence>
<comment type="similarity">
    <text evidence="1">Belongs to the aldo/keto reductase family.</text>
</comment>
<dbReference type="eggNOG" id="KOG1577">
    <property type="taxonomic scope" value="Eukaryota"/>
</dbReference>
<dbReference type="EMBL" id="GL996527">
    <property type="protein sequence ID" value="EGV62141.1"/>
    <property type="molecule type" value="Genomic_DNA"/>
</dbReference>
<evidence type="ECO:0000313" key="9">
    <source>
        <dbReference type="Proteomes" id="UP000000707"/>
    </source>
</evidence>
<gene>
    <name evidence="8" type="ORF">CANTEDRAFT_95032</name>
</gene>
<proteinExistence type="inferred from homology"/>
<dbReference type="InterPro" id="IPR020471">
    <property type="entry name" value="AKR"/>
</dbReference>
<dbReference type="FunFam" id="3.20.20.100:FF:000007">
    <property type="entry name" value="NAD(P)H-dependent D-xylose reductase xyl1"/>
    <property type="match status" value="1"/>
</dbReference>
<dbReference type="PANTHER" id="PTHR11732">
    <property type="entry name" value="ALDO/KETO REDUCTASE"/>
    <property type="match status" value="1"/>
</dbReference>
<feature type="domain" description="NADP-dependent oxidoreductase" evidence="7">
    <location>
        <begin position="19"/>
        <end position="298"/>
    </location>
</feature>
<dbReference type="OrthoDB" id="408743at2759"/>
<keyword evidence="3" id="KW-0119">Carbohydrate metabolism</keyword>
<dbReference type="InterPro" id="IPR036812">
    <property type="entry name" value="NAD(P)_OxRdtase_dom_sf"/>
</dbReference>
<sequence length="317" mass="35532">MSIKLNTGAEMPLTGFGVWKVAKSSCADTVINALKAGYRTFDCAADYGNCVQVGEGFKQAFESGLVKREDVFITSKLWNSYHDPEVVEKALDRILSDMQLEYLDLFLMHFPISFKYVPFEETYPSGFGTKSEIELADVPIIDTWRVMEKIYKAGKKVKAIGVSNFNGGLLTDLIKQAEVVPAALQIEHHPYLQQSQLVRFAQHKGVAITAYSSFGGNSYLELDNPAAKSSPNLLEHATITAIADKHGKTSAQVLLRWATQRNIAVIPKSNNPNRLKENLEFNDFNLTDEDFDAIRELERNLRFNDPKDWAGPNLCIF</sequence>
<dbReference type="GeneID" id="18250469"/>
<keyword evidence="2" id="KW-0560">Oxidoreductase</keyword>
<evidence type="ECO:0000256" key="6">
    <source>
        <dbReference type="PIRSR" id="PIRSR000097-3"/>
    </source>
</evidence>
<dbReference type="PIRSF" id="PIRSF000097">
    <property type="entry name" value="AKR"/>
    <property type="match status" value="1"/>
</dbReference>
<dbReference type="SUPFAM" id="SSF51430">
    <property type="entry name" value="NAD(P)-linked oxidoreductase"/>
    <property type="match status" value="1"/>
</dbReference>
<evidence type="ECO:0000256" key="4">
    <source>
        <dbReference type="PIRSR" id="PIRSR000097-1"/>
    </source>
</evidence>
<protein>
    <submittedName>
        <fullName evidence="8">Aldo/keto reductase</fullName>
    </submittedName>
</protein>
<dbReference type="InterPro" id="IPR023210">
    <property type="entry name" value="NADP_OxRdtase_dom"/>
</dbReference>
<dbReference type="InterPro" id="IPR018170">
    <property type="entry name" value="Aldo/ket_reductase_CS"/>
</dbReference>
<feature type="binding site" evidence="5">
    <location>
        <position position="109"/>
    </location>
    <ligand>
        <name>substrate</name>
    </ligand>
</feature>
<dbReference type="AlphaFoldDB" id="G3BB51"/>
<dbReference type="HOGENOM" id="CLU_023205_0_0_1"/>
<reference evidence="8 9" key="1">
    <citation type="journal article" date="2011" name="Proc. Natl. Acad. Sci. U.S.A.">
        <title>Comparative genomics of xylose-fermenting fungi for enhanced biofuel production.</title>
        <authorList>
            <person name="Wohlbach D.J."/>
            <person name="Kuo A."/>
            <person name="Sato T.K."/>
            <person name="Potts K.M."/>
            <person name="Salamov A.A."/>
            <person name="LaButti K.M."/>
            <person name="Sun H."/>
            <person name="Clum A."/>
            <person name="Pangilinan J.L."/>
            <person name="Lindquist E.A."/>
            <person name="Lucas S."/>
            <person name="Lapidus A."/>
            <person name="Jin M."/>
            <person name="Gunawan C."/>
            <person name="Balan V."/>
            <person name="Dale B.E."/>
            <person name="Jeffries T.W."/>
            <person name="Zinkel R."/>
            <person name="Barry K.W."/>
            <person name="Grigoriev I.V."/>
            <person name="Gasch A.P."/>
        </authorList>
    </citation>
    <scope>NUCLEOTIDE SEQUENCE [LARGE SCALE GENOMIC DNA]</scope>
    <source>
        <strain evidence="9">ATCC 10573 / BCRC 21748 / CBS 615 / JCM 9827 / NBRC 10315 / NRRL Y-1498 / VKM Y-70</strain>
    </source>
</reference>
<evidence type="ECO:0000259" key="7">
    <source>
        <dbReference type="Pfam" id="PF00248"/>
    </source>
</evidence>
<dbReference type="PROSITE" id="PS00063">
    <property type="entry name" value="ALDOKETO_REDUCTASE_3"/>
    <property type="match status" value="1"/>
</dbReference>
<organism evidence="9">
    <name type="scientific">Candida tenuis (strain ATCC 10573 / BCRC 21748 / CBS 615 / JCM 9827 / NBRC 10315 / NRRL Y-1498 / VKM Y-70)</name>
    <name type="common">Yeast</name>
    <name type="synonym">Yamadazyma tenuis</name>
    <dbReference type="NCBI Taxonomy" id="590646"/>
    <lineage>
        <taxon>Eukaryota</taxon>
        <taxon>Fungi</taxon>
        <taxon>Dikarya</taxon>
        <taxon>Ascomycota</taxon>
        <taxon>Saccharomycotina</taxon>
        <taxon>Pichiomycetes</taxon>
        <taxon>Debaryomycetaceae</taxon>
        <taxon>Yamadazyma</taxon>
    </lineage>
</organism>
<dbReference type="Proteomes" id="UP000000707">
    <property type="component" value="Unassembled WGS sequence"/>
</dbReference>
<evidence type="ECO:0000256" key="2">
    <source>
        <dbReference type="ARBA" id="ARBA00023002"/>
    </source>
</evidence>
<dbReference type="STRING" id="590646.G3BB51"/>
<keyword evidence="9" id="KW-1185">Reference proteome</keyword>
<evidence type="ECO:0000256" key="1">
    <source>
        <dbReference type="ARBA" id="ARBA00007905"/>
    </source>
</evidence>
<dbReference type="PRINTS" id="PR00069">
    <property type="entry name" value="ALDKETRDTASE"/>
</dbReference>
<name>G3BB51_CANTC</name>
<dbReference type="Gene3D" id="3.20.20.100">
    <property type="entry name" value="NADP-dependent oxidoreductase domain"/>
    <property type="match status" value="1"/>
</dbReference>